<keyword evidence="1" id="KW-1133">Transmembrane helix</keyword>
<reference evidence="2 3" key="1">
    <citation type="submission" date="2024-01" db="EMBL/GenBank/DDBJ databases">
        <title>Genome assemblies of Stephania.</title>
        <authorList>
            <person name="Yang L."/>
        </authorList>
    </citation>
    <scope>NUCLEOTIDE SEQUENCE [LARGE SCALE GENOMIC DNA]</scope>
    <source>
        <strain evidence="2">QJT</strain>
        <tissue evidence="2">Leaf</tissue>
    </source>
</reference>
<organism evidence="2 3">
    <name type="scientific">Stephania japonica</name>
    <dbReference type="NCBI Taxonomy" id="461633"/>
    <lineage>
        <taxon>Eukaryota</taxon>
        <taxon>Viridiplantae</taxon>
        <taxon>Streptophyta</taxon>
        <taxon>Embryophyta</taxon>
        <taxon>Tracheophyta</taxon>
        <taxon>Spermatophyta</taxon>
        <taxon>Magnoliopsida</taxon>
        <taxon>Ranunculales</taxon>
        <taxon>Menispermaceae</taxon>
        <taxon>Menispermoideae</taxon>
        <taxon>Cissampelideae</taxon>
        <taxon>Stephania</taxon>
    </lineage>
</organism>
<sequence length="57" mass="6599">MLSLLPSSLSIMHFDLFTFLPFNYNMIFRLLYLIFMNYCEILLALLSISLSCSPSSL</sequence>
<name>A0AAP0IMN0_9MAGN</name>
<keyword evidence="3" id="KW-1185">Reference proteome</keyword>
<evidence type="ECO:0000313" key="3">
    <source>
        <dbReference type="Proteomes" id="UP001417504"/>
    </source>
</evidence>
<proteinExistence type="predicted"/>
<accession>A0AAP0IMN0</accession>
<evidence type="ECO:0000313" key="2">
    <source>
        <dbReference type="EMBL" id="KAK9117496.1"/>
    </source>
</evidence>
<protein>
    <submittedName>
        <fullName evidence="2">Uncharacterized protein</fullName>
    </submittedName>
</protein>
<dbReference type="EMBL" id="JBBNAE010000006">
    <property type="protein sequence ID" value="KAK9117496.1"/>
    <property type="molecule type" value="Genomic_DNA"/>
</dbReference>
<dbReference type="AlphaFoldDB" id="A0AAP0IMN0"/>
<dbReference type="Proteomes" id="UP001417504">
    <property type="component" value="Unassembled WGS sequence"/>
</dbReference>
<feature type="transmembrane region" description="Helical" evidence="1">
    <location>
        <begin position="26"/>
        <end position="48"/>
    </location>
</feature>
<keyword evidence="1" id="KW-0812">Transmembrane</keyword>
<gene>
    <name evidence="2" type="ORF">Sjap_016443</name>
</gene>
<comment type="caution">
    <text evidence="2">The sequence shown here is derived from an EMBL/GenBank/DDBJ whole genome shotgun (WGS) entry which is preliminary data.</text>
</comment>
<evidence type="ECO:0000256" key="1">
    <source>
        <dbReference type="SAM" id="Phobius"/>
    </source>
</evidence>
<keyword evidence="1" id="KW-0472">Membrane</keyword>